<dbReference type="Proteomes" id="UP000800097">
    <property type="component" value="Unassembled WGS sequence"/>
</dbReference>
<name>A0A6A6JCN3_WESOR</name>
<evidence type="ECO:0000256" key="1">
    <source>
        <dbReference type="SAM" id="MobiDB-lite"/>
    </source>
</evidence>
<accession>A0A6A6JCN3</accession>
<dbReference type="OrthoDB" id="3780599at2759"/>
<organism evidence="2 3">
    <name type="scientific">Westerdykella ornata</name>
    <dbReference type="NCBI Taxonomy" id="318751"/>
    <lineage>
        <taxon>Eukaryota</taxon>
        <taxon>Fungi</taxon>
        <taxon>Dikarya</taxon>
        <taxon>Ascomycota</taxon>
        <taxon>Pezizomycotina</taxon>
        <taxon>Dothideomycetes</taxon>
        <taxon>Pleosporomycetidae</taxon>
        <taxon>Pleosporales</taxon>
        <taxon>Sporormiaceae</taxon>
        <taxon>Westerdykella</taxon>
    </lineage>
</organism>
<feature type="region of interest" description="Disordered" evidence="1">
    <location>
        <begin position="1"/>
        <end position="28"/>
    </location>
</feature>
<protein>
    <submittedName>
        <fullName evidence="2">Uncharacterized protein</fullName>
    </submittedName>
</protein>
<feature type="compositionally biased region" description="Polar residues" evidence="1">
    <location>
        <begin position="1"/>
        <end position="16"/>
    </location>
</feature>
<evidence type="ECO:0000313" key="3">
    <source>
        <dbReference type="Proteomes" id="UP000800097"/>
    </source>
</evidence>
<proteinExistence type="predicted"/>
<reference evidence="2" key="1">
    <citation type="journal article" date="2020" name="Stud. Mycol.">
        <title>101 Dothideomycetes genomes: a test case for predicting lifestyles and emergence of pathogens.</title>
        <authorList>
            <person name="Haridas S."/>
            <person name="Albert R."/>
            <person name="Binder M."/>
            <person name="Bloem J."/>
            <person name="Labutti K."/>
            <person name="Salamov A."/>
            <person name="Andreopoulos B."/>
            <person name="Baker S."/>
            <person name="Barry K."/>
            <person name="Bills G."/>
            <person name="Bluhm B."/>
            <person name="Cannon C."/>
            <person name="Castanera R."/>
            <person name="Culley D."/>
            <person name="Daum C."/>
            <person name="Ezra D."/>
            <person name="Gonzalez J."/>
            <person name="Henrissat B."/>
            <person name="Kuo A."/>
            <person name="Liang C."/>
            <person name="Lipzen A."/>
            <person name="Lutzoni F."/>
            <person name="Magnuson J."/>
            <person name="Mondo S."/>
            <person name="Nolan M."/>
            <person name="Ohm R."/>
            <person name="Pangilinan J."/>
            <person name="Park H.-J."/>
            <person name="Ramirez L."/>
            <person name="Alfaro M."/>
            <person name="Sun H."/>
            <person name="Tritt A."/>
            <person name="Yoshinaga Y."/>
            <person name="Zwiers L.-H."/>
            <person name="Turgeon B."/>
            <person name="Goodwin S."/>
            <person name="Spatafora J."/>
            <person name="Crous P."/>
            <person name="Grigoriev I."/>
        </authorList>
    </citation>
    <scope>NUCLEOTIDE SEQUENCE</scope>
    <source>
        <strain evidence="2">CBS 379.55</strain>
    </source>
</reference>
<dbReference type="EMBL" id="ML986505">
    <property type="protein sequence ID" value="KAF2274035.1"/>
    <property type="molecule type" value="Genomic_DNA"/>
</dbReference>
<sequence length="316" mass="35423">MADTTNNAEAQHSSPLQRGDHAQSGGQTLVGMIKDGRNARSALYTFRTSYAFSLCINDSDRPPAASLEAVLKGIPPVDAAVAEFNSMSNTEPPFRDVPSIIIAYLIRPELVPGGTEPDWMQYLSYFMRSQAVAGFGNLQDLHVLITRIVLPHAIIENRRHMEQLYTTFPDYPVQDRLRYDGWGETRRGQVNPAHIVIRPPIPIGPRPNLALSTVASIPQRAILRSFPTPDGAKFLEWLTSPQSTAEGAAIPVQMTHRSSELDGYLTESEEQIRRLNLGDLMRRTIRVLNIFWWIKENNRRFEGYRAQGWVGIGSEA</sequence>
<dbReference type="AlphaFoldDB" id="A0A6A6JCN3"/>
<keyword evidence="3" id="KW-1185">Reference proteome</keyword>
<dbReference type="GeneID" id="54553068"/>
<gene>
    <name evidence="2" type="ORF">EI97DRAFT_444327</name>
</gene>
<dbReference type="RefSeq" id="XP_033651574.1">
    <property type="nucleotide sequence ID" value="XM_033799893.1"/>
</dbReference>
<evidence type="ECO:0000313" key="2">
    <source>
        <dbReference type="EMBL" id="KAF2274035.1"/>
    </source>
</evidence>